<organism evidence="3 4">
    <name type="scientific">Candidatus Thalassospirochaeta sargassi</name>
    <dbReference type="NCBI Taxonomy" id="3119039"/>
    <lineage>
        <taxon>Bacteria</taxon>
        <taxon>Pseudomonadati</taxon>
        <taxon>Spirochaetota</taxon>
        <taxon>Spirochaetia</taxon>
        <taxon>Spirochaetales</taxon>
        <taxon>Spirochaetaceae</taxon>
        <taxon>Candidatus Thalassospirochaeta</taxon>
    </lineage>
</organism>
<gene>
    <name evidence="3" type="ORF">PQJ61_11110</name>
</gene>
<feature type="repeat" description="TPR" evidence="1">
    <location>
        <begin position="579"/>
        <end position="612"/>
    </location>
</feature>
<name>A0AAJ1MP62_9SPIO</name>
<dbReference type="SMART" id="SM00028">
    <property type="entry name" value="TPR"/>
    <property type="match status" value="3"/>
</dbReference>
<evidence type="ECO:0008006" key="5">
    <source>
        <dbReference type="Google" id="ProtNLM"/>
    </source>
</evidence>
<dbReference type="InterPro" id="IPR011990">
    <property type="entry name" value="TPR-like_helical_dom_sf"/>
</dbReference>
<evidence type="ECO:0000313" key="3">
    <source>
        <dbReference type="EMBL" id="MDC7227299.1"/>
    </source>
</evidence>
<comment type="caution">
    <text evidence="3">The sequence shown here is derived from an EMBL/GenBank/DDBJ whole genome shotgun (WGS) entry which is preliminary data.</text>
</comment>
<dbReference type="Gene3D" id="3.10.620.30">
    <property type="match status" value="1"/>
</dbReference>
<evidence type="ECO:0000256" key="1">
    <source>
        <dbReference type="PROSITE-ProRule" id="PRU00339"/>
    </source>
</evidence>
<dbReference type="InterPro" id="IPR019734">
    <property type="entry name" value="TPR_rpt"/>
</dbReference>
<dbReference type="PROSITE" id="PS50005">
    <property type="entry name" value="TPR"/>
    <property type="match status" value="1"/>
</dbReference>
<accession>A0AAJ1MP62</accession>
<dbReference type="Pfam" id="PF13181">
    <property type="entry name" value="TPR_8"/>
    <property type="match status" value="2"/>
</dbReference>
<feature type="signal peptide" evidence="2">
    <location>
        <begin position="1"/>
        <end position="19"/>
    </location>
</feature>
<evidence type="ECO:0000256" key="2">
    <source>
        <dbReference type="SAM" id="SignalP"/>
    </source>
</evidence>
<dbReference type="EMBL" id="JAQQAL010000024">
    <property type="protein sequence ID" value="MDC7227299.1"/>
    <property type="molecule type" value="Genomic_DNA"/>
</dbReference>
<proteinExistence type="predicted"/>
<keyword evidence="2" id="KW-0732">Signal</keyword>
<dbReference type="AlphaFoldDB" id="A0AAJ1MP62"/>
<dbReference type="SUPFAM" id="SSF48452">
    <property type="entry name" value="TPR-like"/>
    <property type="match status" value="1"/>
</dbReference>
<dbReference type="Proteomes" id="UP001221217">
    <property type="component" value="Unassembled WGS sequence"/>
</dbReference>
<keyword evidence="1" id="KW-0802">TPR repeat</keyword>
<protein>
    <recommendedName>
        <fullName evidence="5">Tetratricopeptide repeat protein</fullName>
    </recommendedName>
</protein>
<reference evidence="3 4" key="1">
    <citation type="submission" date="2022-12" db="EMBL/GenBank/DDBJ databases">
        <title>Metagenome assembled genome from gulf of manar.</title>
        <authorList>
            <person name="Kohli P."/>
            <person name="Pk S."/>
            <person name="Venkata Ramana C."/>
            <person name="Sasikala C."/>
        </authorList>
    </citation>
    <scope>NUCLEOTIDE SEQUENCE [LARGE SCALE GENOMIC DNA]</scope>
    <source>
        <strain evidence="3">JB008</strain>
    </source>
</reference>
<sequence length="716" mass="80027">MKKLMTPFILLLISSTAFSQGGDVNLNEYYSYPISAGFYYHQMSGITSDALSDFDINQLSGEARYPLPGRPNLQILAVAGFLNYSYTGDDNQDWSHYFIYAGPGIGYTSRLSREFELGADFYCAFAQSYYTELVYIDDEETIYGQQNIIAGLSGRFALNPSYSFSISINPTLGFNHTFGELTDDNGLTLGVGFSGSYRYGEDPDSARSTIKAIRFDKLNLPPLFAAMQSYYVKNRAGSLIITNKEKYTLEDISLSFMQPGFMDSPSPIARDINLSPGESIEIPVTMSFNNDVFATQGVTPLTGEVIANYTVRGREIEQRHSVTYDLYDRNALIWDDDRKAAAFITSQDSAVRNYSSHIRQIHRELVQPYISSNLQFAMQAFNALGEIGILYQIDPTSPFTKMQGDDVVVDSINLPRETLKRLTGDCDDLTVLYCTMLETIGIDTALVTVPGHIFCAFNTGVPSADYKMVNPARNMIIEIDGSIWIPVEITMIGRSSFAEAWSRGYAEYAELNSNPEHRGFYKTAEAQKLFRPVVLRETDLGLQYGDNDAVTSAFYQDLEAWSQMVLKPMRIEAETENNPRSWNSYGVAAAKLGEYREAETAFKKATVINPGYMNAKLNLGSLYYLTGKYSSTYNLYNTIIQEAETSQASKRTLFKLYLNMSKTCYALDENDKAGIYYAKAKRLDPDQAVAFNYLGSGGDITRASDAADSLVMFSEE</sequence>
<feature type="chain" id="PRO_5042612373" description="Tetratricopeptide repeat protein" evidence="2">
    <location>
        <begin position="20"/>
        <end position="716"/>
    </location>
</feature>
<dbReference type="Gene3D" id="1.25.40.10">
    <property type="entry name" value="Tetratricopeptide repeat domain"/>
    <property type="match status" value="1"/>
</dbReference>
<evidence type="ECO:0000313" key="4">
    <source>
        <dbReference type="Proteomes" id="UP001221217"/>
    </source>
</evidence>